<dbReference type="GO" id="GO:0009941">
    <property type="term" value="C:chloroplast envelope"/>
    <property type="evidence" value="ECO:0007669"/>
    <property type="project" value="TreeGrafter"/>
</dbReference>
<dbReference type="OrthoDB" id="509361at2759"/>
<sequence>MLLLVLAIRIVYYECDWFTFMRFWNLKEPENLPRMNQVFAGDLKAQIALQIDDEMDRHCELLKEIQDSPTDINAIITRQRKDFTDEFFQYLNLVSETCDSLEDRDVEVSRLAARCLSAVGTYDKTLEAVENLDSAQAKFDDILNSPSVDVACEKIKSLAKGKELDSSLVLLINSAWASAKDSTTMKNEVLLFIVHLGLFL</sequence>
<proteinExistence type="predicted"/>
<evidence type="ECO:0000256" key="1">
    <source>
        <dbReference type="SAM" id="SignalP"/>
    </source>
</evidence>
<dbReference type="AlphaFoldDB" id="A0A5B6WEI7"/>
<gene>
    <name evidence="2" type="ORF">EPI10_020187</name>
</gene>
<dbReference type="EMBL" id="SMMG02000003">
    <property type="protein sequence ID" value="KAA3479694.1"/>
    <property type="molecule type" value="Genomic_DNA"/>
</dbReference>
<dbReference type="InterPro" id="IPR040320">
    <property type="entry name" value="At4g37920-like"/>
</dbReference>
<dbReference type="Proteomes" id="UP000325315">
    <property type="component" value="Unassembled WGS sequence"/>
</dbReference>
<reference evidence="3" key="1">
    <citation type="journal article" date="2019" name="Plant Biotechnol. J.">
        <title>Genome sequencing of the Australian wild diploid species Gossypium australe highlights disease resistance and delayed gland morphogenesis.</title>
        <authorList>
            <person name="Cai Y."/>
            <person name="Cai X."/>
            <person name="Wang Q."/>
            <person name="Wang P."/>
            <person name="Zhang Y."/>
            <person name="Cai C."/>
            <person name="Xu Y."/>
            <person name="Wang K."/>
            <person name="Zhou Z."/>
            <person name="Wang C."/>
            <person name="Geng S."/>
            <person name="Li B."/>
            <person name="Dong Q."/>
            <person name="Hou Y."/>
            <person name="Wang H."/>
            <person name="Ai P."/>
            <person name="Liu Z."/>
            <person name="Yi F."/>
            <person name="Sun M."/>
            <person name="An G."/>
            <person name="Cheng J."/>
            <person name="Zhang Y."/>
            <person name="Shi Q."/>
            <person name="Xie Y."/>
            <person name="Shi X."/>
            <person name="Chang Y."/>
            <person name="Huang F."/>
            <person name="Chen Y."/>
            <person name="Hong S."/>
            <person name="Mi L."/>
            <person name="Sun Q."/>
            <person name="Zhang L."/>
            <person name="Zhou B."/>
            <person name="Peng R."/>
            <person name="Zhang X."/>
            <person name="Liu F."/>
        </authorList>
    </citation>
    <scope>NUCLEOTIDE SEQUENCE [LARGE SCALE GENOMIC DNA]</scope>
    <source>
        <strain evidence="3">cv. PA1801</strain>
    </source>
</reference>
<name>A0A5B6WEI7_9ROSI</name>
<organism evidence="2 3">
    <name type="scientific">Gossypium australe</name>
    <dbReference type="NCBI Taxonomy" id="47621"/>
    <lineage>
        <taxon>Eukaryota</taxon>
        <taxon>Viridiplantae</taxon>
        <taxon>Streptophyta</taxon>
        <taxon>Embryophyta</taxon>
        <taxon>Tracheophyta</taxon>
        <taxon>Spermatophyta</taxon>
        <taxon>Magnoliopsida</taxon>
        <taxon>eudicotyledons</taxon>
        <taxon>Gunneridae</taxon>
        <taxon>Pentapetalae</taxon>
        <taxon>rosids</taxon>
        <taxon>malvids</taxon>
        <taxon>Malvales</taxon>
        <taxon>Malvaceae</taxon>
        <taxon>Malvoideae</taxon>
        <taxon>Gossypium</taxon>
    </lineage>
</organism>
<keyword evidence="1" id="KW-0732">Signal</keyword>
<feature type="chain" id="PRO_5022890898" evidence="1">
    <location>
        <begin position="16"/>
        <end position="200"/>
    </location>
</feature>
<evidence type="ECO:0000313" key="3">
    <source>
        <dbReference type="Proteomes" id="UP000325315"/>
    </source>
</evidence>
<keyword evidence="3" id="KW-1185">Reference proteome</keyword>
<dbReference type="GO" id="GO:0009535">
    <property type="term" value="C:chloroplast thylakoid membrane"/>
    <property type="evidence" value="ECO:0007669"/>
    <property type="project" value="TreeGrafter"/>
</dbReference>
<accession>A0A5B6WEI7</accession>
<protein>
    <submittedName>
        <fullName evidence="2">Endoribonuclease E-like protein</fullName>
    </submittedName>
</protein>
<dbReference type="PANTHER" id="PTHR31755">
    <property type="entry name" value="FOLATE RECEPTOR-LIKE"/>
    <property type="match status" value="1"/>
</dbReference>
<feature type="signal peptide" evidence="1">
    <location>
        <begin position="1"/>
        <end position="15"/>
    </location>
</feature>
<evidence type="ECO:0000313" key="2">
    <source>
        <dbReference type="EMBL" id="KAA3479694.1"/>
    </source>
</evidence>
<dbReference type="PANTHER" id="PTHR31755:SF2">
    <property type="entry name" value="OS08G0320800 PROTEIN"/>
    <property type="match status" value="1"/>
</dbReference>
<comment type="caution">
    <text evidence="2">The sequence shown here is derived from an EMBL/GenBank/DDBJ whole genome shotgun (WGS) entry which is preliminary data.</text>
</comment>